<dbReference type="Gene3D" id="3.90.1150.10">
    <property type="entry name" value="Aspartate Aminotransferase, domain 1"/>
    <property type="match status" value="1"/>
</dbReference>
<dbReference type="PANTHER" id="PTHR43525:SF1">
    <property type="entry name" value="PROTEIN MALY"/>
    <property type="match status" value="1"/>
</dbReference>
<comment type="similarity">
    <text evidence="5">Belongs to the class-II pyridoxal-phosphate-dependent aminotransferase family. MalY/PatB cystathionine beta-lyase subfamily.</text>
</comment>
<evidence type="ECO:0000256" key="2">
    <source>
        <dbReference type="ARBA" id="ARBA00012224"/>
    </source>
</evidence>
<comment type="cofactor">
    <cofactor evidence="1">
        <name>pyridoxal 5'-phosphate</name>
        <dbReference type="ChEBI" id="CHEBI:597326"/>
    </cofactor>
</comment>
<dbReference type="InterPro" id="IPR015424">
    <property type="entry name" value="PyrdxlP-dep_Trfase"/>
</dbReference>
<dbReference type="NCBIfam" id="TIGR04350">
    <property type="entry name" value="C_S_lyase_PatB"/>
    <property type="match status" value="1"/>
</dbReference>
<evidence type="ECO:0000256" key="3">
    <source>
        <dbReference type="ARBA" id="ARBA00022898"/>
    </source>
</evidence>
<keyword evidence="7" id="KW-0808">Transferase</keyword>
<evidence type="ECO:0000256" key="5">
    <source>
        <dbReference type="ARBA" id="ARBA00037974"/>
    </source>
</evidence>
<keyword evidence="4" id="KW-0456">Lyase</keyword>
<dbReference type="GO" id="GO:0008483">
    <property type="term" value="F:transaminase activity"/>
    <property type="evidence" value="ECO:0007669"/>
    <property type="project" value="UniProtKB-KW"/>
</dbReference>
<evidence type="ECO:0000259" key="6">
    <source>
        <dbReference type="Pfam" id="PF00155"/>
    </source>
</evidence>
<dbReference type="EMBL" id="NQMM01000048">
    <property type="protein sequence ID" value="PKQ74390.1"/>
    <property type="molecule type" value="Genomic_DNA"/>
</dbReference>
<dbReference type="Gene3D" id="3.40.640.10">
    <property type="entry name" value="Type I PLP-dependent aspartate aminotransferase-like (Major domain)"/>
    <property type="match status" value="1"/>
</dbReference>
<dbReference type="InterPro" id="IPR015422">
    <property type="entry name" value="PyrdxlP-dep_Trfase_small"/>
</dbReference>
<accession>A0A2N3IRR4</accession>
<dbReference type="SUPFAM" id="SSF53383">
    <property type="entry name" value="PLP-dependent transferases"/>
    <property type="match status" value="1"/>
</dbReference>
<proteinExistence type="inferred from homology"/>
<dbReference type="GO" id="GO:0030170">
    <property type="term" value="F:pyridoxal phosphate binding"/>
    <property type="evidence" value="ECO:0007669"/>
    <property type="project" value="InterPro"/>
</dbReference>
<sequence length="415" mass="47464">MLCCNDREALHLPTPSANERHSCFDELADRISDKCRKWDLNMIENRFGPVPANSIPMWIADMDFKSPPAVARKFREIISWGTFSYTHCIDDFYEAVINFQARHHKVAVEREWITLSYGTVSTLHYTVQAFCQPGDSIIMNTPVYDPFAKAAERQGIKVIANSLALSNGRYQIDLAKLEEQIISNRPKVYFLCSPHNPSGRIWSQTELEAVADICLRHNVLMMVDEVHAEHIIDGEFISFLALDENYRNNMMLMSSPNKAFNLGGLKTSYSIIPNPKIREIFKAQLERNSITSPNVFGLWGIITAYNECDDWLTELNSYLRKNYKLLDDYFKRHLPDFKVMPMNASYLVWVNTTGSGTNATDITKQWATEAGVIVEDGSHYVSDGESYVRINIGTSHQLLKEALHRLGIWAEQYSQ</sequence>
<dbReference type="InterPro" id="IPR015421">
    <property type="entry name" value="PyrdxlP-dep_Trfase_major"/>
</dbReference>
<name>A0A2N3IRR4_AERSO</name>
<dbReference type="InterPro" id="IPR004839">
    <property type="entry name" value="Aminotransferase_I/II_large"/>
</dbReference>
<keyword evidence="7" id="KW-0032">Aminotransferase</keyword>
<evidence type="ECO:0000313" key="8">
    <source>
        <dbReference type="Proteomes" id="UP000233467"/>
    </source>
</evidence>
<reference evidence="7 8" key="1">
    <citation type="journal article" date="2017" name="Front. Microbiol.">
        <title>Strong Genomic and Phenotypic Heterogeneity in the Aeromonas sobria Species Complex.</title>
        <authorList>
            <person name="Gauthier J."/>
            <person name="Vincent A.T."/>
            <person name="Charette S.J."/>
            <person name="Derome N."/>
        </authorList>
    </citation>
    <scope>NUCLEOTIDE SEQUENCE [LARGE SCALE GENOMIC DNA]</scope>
    <source>
        <strain evidence="7 8">TM18</strain>
    </source>
</reference>
<dbReference type="AlphaFoldDB" id="A0A2N3IRR4"/>
<dbReference type="InterPro" id="IPR027619">
    <property type="entry name" value="C-S_lyase_PatB-like"/>
</dbReference>
<evidence type="ECO:0000256" key="1">
    <source>
        <dbReference type="ARBA" id="ARBA00001933"/>
    </source>
</evidence>
<keyword evidence="8" id="KW-1185">Reference proteome</keyword>
<feature type="domain" description="Aminotransferase class I/classII large" evidence="6">
    <location>
        <begin position="62"/>
        <end position="406"/>
    </location>
</feature>
<dbReference type="EC" id="4.4.1.13" evidence="2"/>
<dbReference type="InterPro" id="IPR051798">
    <property type="entry name" value="Class-II_PLP-Dep_Aminotrans"/>
</dbReference>
<dbReference type="CDD" id="cd00609">
    <property type="entry name" value="AAT_like"/>
    <property type="match status" value="1"/>
</dbReference>
<keyword evidence="3" id="KW-0663">Pyridoxal phosphate</keyword>
<comment type="caution">
    <text evidence="7">The sequence shown here is derived from an EMBL/GenBank/DDBJ whole genome shotgun (WGS) entry which is preliminary data.</text>
</comment>
<gene>
    <name evidence="7" type="ORF">CJP16_17010</name>
</gene>
<evidence type="ECO:0000256" key="4">
    <source>
        <dbReference type="ARBA" id="ARBA00023239"/>
    </source>
</evidence>
<evidence type="ECO:0000313" key="7">
    <source>
        <dbReference type="EMBL" id="PKQ74390.1"/>
    </source>
</evidence>
<dbReference type="RefSeq" id="WP_101325622.1">
    <property type="nucleotide sequence ID" value="NZ_NQMM01000048.1"/>
</dbReference>
<dbReference type="GO" id="GO:0047804">
    <property type="term" value="F:cysteine-S-conjugate beta-lyase activity"/>
    <property type="evidence" value="ECO:0007669"/>
    <property type="project" value="UniProtKB-EC"/>
</dbReference>
<protein>
    <recommendedName>
        <fullName evidence="2">cysteine-S-conjugate beta-lyase</fullName>
        <ecNumber evidence="2">4.4.1.13</ecNumber>
    </recommendedName>
</protein>
<dbReference type="Pfam" id="PF00155">
    <property type="entry name" value="Aminotran_1_2"/>
    <property type="match status" value="1"/>
</dbReference>
<organism evidence="7 8">
    <name type="scientific">Aeromonas sobria</name>
    <dbReference type="NCBI Taxonomy" id="646"/>
    <lineage>
        <taxon>Bacteria</taxon>
        <taxon>Pseudomonadati</taxon>
        <taxon>Pseudomonadota</taxon>
        <taxon>Gammaproteobacteria</taxon>
        <taxon>Aeromonadales</taxon>
        <taxon>Aeromonadaceae</taxon>
        <taxon>Aeromonas</taxon>
    </lineage>
</organism>
<dbReference type="PANTHER" id="PTHR43525">
    <property type="entry name" value="PROTEIN MALY"/>
    <property type="match status" value="1"/>
</dbReference>
<dbReference type="Proteomes" id="UP000233467">
    <property type="component" value="Unassembled WGS sequence"/>
</dbReference>